<dbReference type="GO" id="GO:0015074">
    <property type="term" value="P:DNA integration"/>
    <property type="evidence" value="ECO:0007669"/>
    <property type="project" value="InterPro"/>
</dbReference>
<feature type="region of interest" description="Disordered" evidence="2">
    <location>
        <begin position="1"/>
        <end position="35"/>
    </location>
</feature>
<dbReference type="InterPro" id="IPR057670">
    <property type="entry name" value="SH3_retrovirus"/>
</dbReference>
<feature type="compositionally biased region" description="Basic and acidic residues" evidence="2">
    <location>
        <begin position="1"/>
        <end position="10"/>
    </location>
</feature>
<dbReference type="AlphaFoldDB" id="A0A2N5U382"/>
<evidence type="ECO:0000259" key="3">
    <source>
        <dbReference type="PROSITE" id="PS50994"/>
    </source>
</evidence>
<dbReference type="OrthoDB" id="5592268at2759"/>
<evidence type="ECO:0000313" key="4">
    <source>
        <dbReference type="EMBL" id="PLW32197.1"/>
    </source>
</evidence>
<gene>
    <name evidence="4" type="ORF">PCANC_18924</name>
</gene>
<dbReference type="Pfam" id="PF14223">
    <property type="entry name" value="Retrotran_gag_2"/>
    <property type="match status" value="1"/>
</dbReference>
<dbReference type="InterPro" id="IPR001584">
    <property type="entry name" value="Integrase_cat-core"/>
</dbReference>
<dbReference type="STRING" id="200324.A0A2N5U382"/>
<dbReference type="InterPro" id="IPR036397">
    <property type="entry name" value="RNaseH_sf"/>
</dbReference>
<dbReference type="Pfam" id="PF25597">
    <property type="entry name" value="SH3_retrovirus"/>
    <property type="match status" value="1"/>
</dbReference>
<feature type="region of interest" description="Disordered" evidence="2">
    <location>
        <begin position="777"/>
        <end position="797"/>
    </location>
</feature>
<evidence type="ECO:0000256" key="1">
    <source>
        <dbReference type="ARBA" id="ARBA00022884"/>
    </source>
</evidence>
<feature type="compositionally biased region" description="Pro residues" evidence="2">
    <location>
        <begin position="701"/>
        <end position="711"/>
    </location>
</feature>
<organism evidence="4 5">
    <name type="scientific">Puccinia coronata f. sp. avenae</name>
    <dbReference type="NCBI Taxonomy" id="200324"/>
    <lineage>
        <taxon>Eukaryota</taxon>
        <taxon>Fungi</taxon>
        <taxon>Dikarya</taxon>
        <taxon>Basidiomycota</taxon>
        <taxon>Pucciniomycotina</taxon>
        <taxon>Pucciniomycetes</taxon>
        <taxon>Pucciniales</taxon>
        <taxon>Pucciniaceae</taxon>
        <taxon>Puccinia</taxon>
    </lineage>
</organism>
<dbReference type="Gene3D" id="3.30.420.10">
    <property type="entry name" value="Ribonuclease H-like superfamily/Ribonuclease H"/>
    <property type="match status" value="1"/>
</dbReference>
<sequence length="797" mass="87903">MSNDTKEESSSHTNVNLSSQQSASNPKISTARLPILKPPGSDSNYLNWKKVVLQVLKTAKVNHVLTPVNVKRRPPTWEEDNNLVCAVLVQIVDEANLRHLANEDTASKIWNDLSKAHQDSSSGGQIYWIRKLLGTRMEGDDMNSHLDTLANYYERLNALITPEKPLTAEDVHNAAILSSIPPDWISCVSGLMNQEDVKTEKYVSALKNESVRRETQGDIVSVSSTKPTSSKPNQLSNPSKAPRAAQKARWEASQQDKSSPSTKPAARAGRTSAATLGQSSHKYDEDEESDYSGSEIDVTAGNAVVSLSIPSDLPQGVDANIDSGCSMSMMPDFTAVDLPKPDRTPVRLADHSTVEASHKGLLKLPLTGDKSVKSLVVPSLHEPLLSVAALCDEGFTVVFTKSSCDFLTTKSTQVQGDLAGRGYRWGNLYYLPSEPVSSNSSLSLYPRPSDHSLMAYHLRFSHIGVKPLKAFLKIHDITPTVMNEIEVQRCPVCVQTKMPRKAFKSRASHRSSIPGEIIHSDVGSYETVSREGYRYFITFVDDCSKSLSIYPMKYKSDSFACFKIFRAFFERDGRHKILSLRTDNGGEYISNEFSSYLSQAGFKPPVSILKEKPVDVKSVHPFGCLVWYKIPEADRKKLDRKGRASVLLSYLSDGNGYQLWDLEKRSVVKSRDVIFDDSSFPYGCKLNSPPAPQAVEIDWPQRPPEPVPPALPQHDPMPVHLQPSFDRRLTASIHAPGNAPREPSPTCSNSDLTYSPPVVSPRLPLTPDLSIISLPPLPPLPSPSPLSASVMPRDSTF</sequence>
<dbReference type="Pfam" id="PF00665">
    <property type="entry name" value="rve"/>
    <property type="match status" value="1"/>
</dbReference>
<dbReference type="EMBL" id="PGCJ01000328">
    <property type="protein sequence ID" value="PLW32197.1"/>
    <property type="molecule type" value="Genomic_DNA"/>
</dbReference>
<feature type="region of interest" description="Disordered" evidence="2">
    <location>
        <begin position="209"/>
        <end position="293"/>
    </location>
</feature>
<feature type="compositionally biased region" description="Polar residues" evidence="2">
    <location>
        <begin position="252"/>
        <end position="262"/>
    </location>
</feature>
<keyword evidence="5" id="KW-1185">Reference proteome</keyword>
<feature type="region of interest" description="Disordered" evidence="2">
    <location>
        <begin position="699"/>
        <end position="721"/>
    </location>
</feature>
<dbReference type="InterPro" id="IPR012337">
    <property type="entry name" value="RNaseH-like_sf"/>
</dbReference>
<name>A0A2N5U382_9BASI</name>
<feature type="compositionally biased region" description="Low complexity" evidence="2">
    <location>
        <begin position="220"/>
        <end position="232"/>
    </location>
</feature>
<feature type="region of interest" description="Disordered" evidence="2">
    <location>
        <begin position="734"/>
        <end position="755"/>
    </location>
</feature>
<evidence type="ECO:0000256" key="2">
    <source>
        <dbReference type="SAM" id="MobiDB-lite"/>
    </source>
</evidence>
<dbReference type="GO" id="GO:0005634">
    <property type="term" value="C:nucleus"/>
    <property type="evidence" value="ECO:0007669"/>
    <property type="project" value="UniProtKB-ARBA"/>
</dbReference>
<feature type="compositionally biased region" description="Polar residues" evidence="2">
    <location>
        <begin position="11"/>
        <end position="28"/>
    </location>
</feature>
<comment type="caution">
    <text evidence="4">The sequence shown here is derived from an EMBL/GenBank/DDBJ whole genome shotgun (WGS) entry which is preliminary data.</text>
</comment>
<dbReference type="Proteomes" id="UP000235388">
    <property type="component" value="Unassembled WGS sequence"/>
</dbReference>
<dbReference type="PANTHER" id="PTHR33246:SF51">
    <property type="entry name" value="MYB_SANT-LIKE DOMAIN-CONTAINING PROTEIN"/>
    <property type="match status" value="1"/>
</dbReference>
<keyword evidence="1" id="KW-0694">RNA-binding</keyword>
<feature type="domain" description="Integrase catalytic" evidence="3">
    <location>
        <begin position="510"/>
        <end position="603"/>
    </location>
</feature>
<accession>A0A2N5U382</accession>
<reference evidence="4 5" key="1">
    <citation type="submission" date="2017-11" db="EMBL/GenBank/DDBJ databases">
        <title>De novo assembly and phasing of dikaryotic genomes from two isolates of Puccinia coronata f. sp. avenae, the causal agent of oat crown rust.</title>
        <authorList>
            <person name="Miller M.E."/>
            <person name="Zhang Y."/>
            <person name="Omidvar V."/>
            <person name="Sperschneider J."/>
            <person name="Schwessinger B."/>
            <person name="Raley C."/>
            <person name="Palmer J.M."/>
            <person name="Garnica D."/>
            <person name="Upadhyaya N."/>
            <person name="Rathjen J."/>
            <person name="Taylor J.M."/>
            <person name="Park R.F."/>
            <person name="Dodds P.N."/>
            <person name="Hirsch C.D."/>
            <person name="Kianian S.F."/>
            <person name="Figueroa M."/>
        </authorList>
    </citation>
    <scope>NUCLEOTIDE SEQUENCE [LARGE SCALE GENOMIC DNA]</scope>
    <source>
        <strain evidence="4">12NC29</strain>
    </source>
</reference>
<dbReference type="PROSITE" id="PS50994">
    <property type="entry name" value="INTEGRASE"/>
    <property type="match status" value="1"/>
</dbReference>
<dbReference type="PANTHER" id="PTHR33246">
    <property type="entry name" value="CCHC-TYPE DOMAIN-CONTAINING PROTEIN"/>
    <property type="match status" value="1"/>
</dbReference>
<evidence type="ECO:0000313" key="5">
    <source>
        <dbReference type="Proteomes" id="UP000235388"/>
    </source>
</evidence>
<protein>
    <recommendedName>
        <fullName evidence="3">Integrase catalytic domain-containing protein</fullName>
    </recommendedName>
</protein>
<proteinExistence type="predicted"/>
<dbReference type="SUPFAM" id="SSF53098">
    <property type="entry name" value="Ribonuclease H-like"/>
    <property type="match status" value="1"/>
</dbReference>
<dbReference type="GO" id="GO:0003723">
    <property type="term" value="F:RNA binding"/>
    <property type="evidence" value="ECO:0007669"/>
    <property type="project" value="UniProtKB-KW"/>
</dbReference>